<protein>
    <submittedName>
        <fullName evidence="1">Uncharacterized protein</fullName>
    </submittedName>
</protein>
<evidence type="ECO:0000313" key="2">
    <source>
        <dbReference type="Proteomes" id="UP000294614"/>
    </source>
</evidence>
<comment type="caution">
    <text evidence="1">The sequence shown here is derived from an EMBL/GenBank/DDBJ whole genome shotgun (WGS) entry which is preliminary data.</text>
</comment>
<sequence>MAAKESSGNYTDFQERIRELRLIIKSCERHGAQADEQVGRLKAVVKGMEEVMKRSLSFGGKN</sequence>
<dbReference type="AlphaFoldDB" id="A0A4R1K8Y4"/>
<dbReference type="EMBL" id="SMGG01000004">
    <property type="protein sequence ID" value="TCK60470.1"/>
    <property type="molecule type" value="Genomic_DNA"/>
</dbReference>
<organism evidence="1 2">
    <name type="scientific">Seleniivibrio woodruffii</name>
    <dbReference type="NCBI Taxonomy" id="1078050"/>
    <lineage>
        <taxon>Bacteria</taxon>
        <taxon>Pseudomonadati</taxon>
        <taxon>Deferribacterota</taxon>
        <taxon>Deferribacteres</taxon>
        <taxon>Deferribacterales</taxon>
        <taxon>Geovibrionaceae</taxon>
        <taxon>Seleniivibrio</taxon>
    </lineage>
</organism>
<proteinExistence type="predicted"/>
<dbReference type="Proteomes" id="UP000294614">
    <property type="component" value="Unassembled WGS sequence"/>
</dbReference>
<evidence type="ECO:0000313" key="1">
    <source>
        <dbReference type="EMBL" id="TCK60470.1"/>
    </source>
</evidence>
<keyword evidence="2" id="KW-1185">Reference proteome</keyword>
<gene>
    <name evidence="1" type="ORF">C8D98_1344</name>
</gene>
<name>A0A4R1K8Y4_9BACT</name>
<dbReference type="RefSeq" id="WP_132873192.1">
    <property type="nucleotide sequence ID" value="NZ_JAJUHT010000007.1"/>
</dbReference>
<accession>A0A4R1K8Y4</accession>
<reference evidence="1 2" key="1">
    <citation type="submission" date="2019-03" db="EMBL/GenBank/DDBJ databases">
        <title>Genomic Encyclopedia of Type Strains, Phase IV (KMG-IV): sequencing the most valuable type-strain genomes for metagenomic binning, comparative biology and taxonomic classification.</title>
        <authorList>
            <person name="Goeker M."/>
        </authorList>
    </citation>
    <scope>NUCLEOTIDE SEQUENCE [LARGE SCALE GENOMIC DNA]</scope>
    <source>
        <strain evidence="1 2">DSM 24984</strain>
    </source>
</reference>